<dbReference type="Proteomes" id="UP000694851">
    <property type="component" value="Unplaced"/>
</dbReference>
<dbReference type="RefSeq" id="XP_019506857.1">
    <property type="nucleotide sequence ID" value="XM_019651312.1"/>
</dbReference>
<evidence type="ECO:0000313" key="1">
    <source>
        <dbReference type="Proteomes" id="UP000694851"/>
    </source>
</evidence>
<sequence>MVGSRADETAYCASTRTRLENGTPETLSKYMWNRRTCKDTELQKNPASPLNRGDSGVTGPRECGCAQQSAKCGERMPARTPGSAMICLLSQRGLAVRKEHCAWSQRDWEDLPALPLFPEAMQREAQGRPSQTEDCLSSDWRCFAGREGRFVSTENRRCGWLRVLDRSIGCSSLTAERNKKASHEAILNTFQERSGHMREFNIQATKRFFEKEF</sequence>
<accession>A0A8B7S0K1</accession>
<dbReference type="KEGG" id="hai:109387436"/>
<proteinExistence type="predicted"/>
<dbReference type="AlphaFoldDB" id="A0A8B7S0K1"/>
<name>A0A8B7S0K1_HIPAR</name>
<keyword evidence="1" id="KW-1185">Reference proteome</keyword>
<gene>
    <name evidence="2" type="primary">LOC109387436</name>
</gene>
<evidence type="ECO:0000313" key="2">
    <source>
        <dbReference type="RefSeq" id="XP_019506857.1"/>
    </source>
</evidence>
<dbReference type="GeneID" id="109387436"/>
<organism evidence="1 2">
    <name type="scientific">Hipposideros armiger</name>
    <name type="common">Great Himalayan leaf-nosed bat</name>
    <dbReference type="NCBI Taxonomy" id="186990"/>
    <lineage>
        <taxon>Eukaryota</taxon>
        <taxon>Metazoa</taxon>
        <taxon>Chordata</taxon>
        <taxon>Craniata</taxon>
        <taxon>Vertebrata</taxon>
        <taxon>Euteleostomi</taxon>
        <taxon>Mammalia</taxon>
        <taxon>Eutheria</taxon>
        <taxon>Laurasiatheria</taxon>
        <taxon>Chiroptera</taxon>
        <taxon>Yinpterochiroptera</taxon>
        <taxon>Rhinolophoidea</taxon>
        <taxon>Hipposideridae</taxon>
        <taxon>Hipposideros</taxon>
    </lineage>
</organism>
<reference evidence="2" key="1">
    <citation type="submission" date="2025-08" db="UniProtKB">
        <authorList>
            <consortium name="RefSeq"/>
        </authorList>
    </citation>
    <scope>IDENTIFICATION</scope>
    <source>
        <tissue evidence="2">Muscle</tissue>
    </source>
</reference>
<protein>
    <submittedName>
        <fullName evidence="2">Uncharacterized protein LOC109387436</fullName>
    </submittedName>
</protein>